<comment type="similarity">
    <text evidence="1">In the N-terminal section; belongs to the LXG family.</text>
</comment>
<dbReference type="EMBL" id="JAAECS010000007">
    <property type="protein sequence ID" value="MCJ1990132.1"/>
    <property type="molecule type" value="Genomic_DNA"/>
</dbReference>
<evidence type="ECO:0000313" key="6">
    <source>
        <dbReference type="Proteomes" id="UP001522450"/>
    </source>
</evidence>
<keyword evidence="2" id="KW-0175">Coiled coil</keyword>
<dbReference type="Pfam" id="PF04740">
    <property type="entry name" value="LXG"/>
    <property type="match status" value="1"/>
</dbReference>
<dbReference type="RefSeq" id="WP_244034687.1">
    <property type="nucleotide sequence ID" value="NZ_JAAECS010000007.1"/>
</dbReference>
<evidence type="ECO:0000256" key="1">
    <source>
        <dbReference type="ARBA" id="ARBA00034117"/>
    </source>
</evidence>
<organism evidence="5 6">
    <name type="scientific">Pseudolactococcus carnosus</name>
    <dbReference type="NCBI Taxonomy" id="2749961"/>
    <lineage>
        <taxon>Bacteria</taxon>
        <taxon>Bacillati</taxon>
        <taxon>Bacillota</taxon>
        <taxon>Bacilli</taxon>
        <taxon>Lactobacillales</taxon>
        <taxon>Streptococcaceae</taxon>
        <taxon>Pseudolactococcus</taxon>
    </lineage>
</organism>
<gene>
    <name evidence="5" type="ORF">GYN21_07855</name>
</gene>
<evidence type="ECO:0000259" key="4">
    <source>
        <dbReference type="PROSITE" id="PS51756"/>
    </source>
</evidence>
<protein>
    <recommendedName>
        <fullName evidence="4">LXG domain-containing protein</fullName>
    </recommendedName>
</protein>
<evidence type="ECO:0000313" key="5">
    <source>
        <dbReference type="EMBL" id="MCJ1990132.1"/>
    </source>
</evidence>
<dbReference type="PROSITE" id="PS51756">
    <property type="entry name" value="LXG"/>
    <property type="match status" value="1"/>
</dbReference>
<name>A0ABT0ATW9_9LACT</name>
<keyword evidence="3" id="KW-0472">Membrane</keyword>
<sequence length="487" mass="52865">MRNDELYYDALTDLAIRISSGLRNRTEPLGELNQALNLLIRTNTIKGKAADGMKAYIGEVHLTLIQVLQLALNNYQMALGKYVKGYLAVDSNRNFKLVKEDLDAHVRQLTAHRSDFTKLERQLKAISSEVDDLVWLGGAGGNRLGRVATEMDQMKQIAQKLKEKWETYEQHDPGFDQVQDLIARTKSLIKQTVKVPRGYAYSPGSFNALMTPDFLNVFKSNAQSASDKTNQKAFQENWQSIGKAYKADQIRIQKVAAKKKGWDNLGRDVFFLLAGALITAATGGAGAPLAATLIISSLPAAVDIMSDAYQVWTGNTTNFGVSIFKLLGLSKEDASAAWTGTSILAGVLGSGAAYGKLVNAGVAKGAIGQVKPIFKTAFSGSEIVFGNPMSKAVSVMSHNKNVLTSQLIPHLAEGAKLDKFAVKQIALAYGQATVDSTAKKMASYMLFDPIYDTVFEDNASDKATAKKLVGLTKLSGRFAQPVFGYGR</sequence>
<feature type="domain" description="LXG" evidence="4">
    <location>
        <begin position="2"/>
        <end position="235"/>
    </location>
</feature>
<evidence type="ECO:0000256" key="3">
    <source>
        <dbReference type="SAM" id="Phobius"/>
    </source>
</evidence>
<feature type="transmembrane region" description="Helical" evidence="3">
    <location>
        <begin position="269"/>
        <end position="295"/>
    </location>
</feature>
<comment type="caution">
    <text evidence="5">The sequence shown here is derived from an EMBL/GenBank/DDBJ whole genome shotgun (WGS) entry which is preliminary data.</text>
</comment>
<keyword evidence="6" id="KW-1185">Reference proteome</keyword>
<dbReference type="InterPro" id="IPR006829">
    <property type="entry name" value="LXG_dom"/>
</dbReference>
<dbReference type="Proteomes" id="UP001522450">
    <property type="component" value="Unassembled WGS sequence"/>
</dbReference>
<proteinExistence type="inferred from homology"/>
<evidence type="ECO:0000256" key="2">
    <source>
        <dbReference type="SAM" id="Coils"/>
    </source>
</evidence>
<feature type="coiled-coil region" evidence="2">
    <location>
        <begin position="144"/>
        <end position="171"/>
    </location>
</feature>
<keyword evidence="3" id="KW-0812">Transmembrane</keyword>
<reference evidence="5 6" key="1">
    <citation type="journal article" date="2022" name="Microbiol. Res.">
        <title>Comparative genome analysis, predicted lifestyle and antimicrobial strategies of Lactococcus carnosus and Lactococcus paracarnosus isolated from meat.</title>
        <authorList>
            <person name="Werum V."/>
            <person name="Ehrmann M."/>
            <person name="Vogel R."/>
            <person name="Hilgarth M."/>
        </authorList>
    </citation>
    <scope>NUCLEOTIDE SEQUENCE [LARGE SCALE GENOMIC DNA]</scope>
    <source>
        <strain evidence="5 6">TMW22177</strain>
    </source>
</reference>
<keyword evidence="3" id="KW-1133">Transmembrane helix</keyword>
<accession>A0ABT0ATW9</accession>